<gene>
    <name evidence="1" type="ORF">SAMN05216480_11459</name>
</gene>
<proteinExistence type="predicted"/>
<keyword evidence="2" id="KW-1185">Reference proteome</keyword>
<dbReference type="AlphaFoldDB" id="A0A1I7IBI3"/>
<organism evidence="1 2">
    <name type="scientific">Pustulibacterium marinum</name>
    <dbReference type="NCBI Taxonomy" id="1224947"/>
    <lineage>
        <taxon>Bacteria</taxon>
        <taxon>Pseudomonadati</taxon>
        <taxon>Bacteroidota</taxon>
        <taxon>Flavobacteriia</taxon>
        <taxon>Flavobacteriales</taxon>
        <taxon>Flavobacteriaceae</taxon>
        <taxon>Pustulibacterium</taxon>
    </lineage>
</organism>
<accession>A0A1I7IBI3</accession>
<reference evidence="1 2" key="1">
    <citation type="submission" date="2016-10" db="EMBL/GenBank/DDBJ databases">
        <authorList>
            <person name="de Groot N.N."/>
        </authorList>
    </citation>
    <scope>NUCLEOTIDE SEQUENCE [LARGE SCALE GENOMIC DNA]</scope>
    <source>
        <strain evidence="1 2">CGMCC 1.12333</strain>
    </source>
</reference>
<protein>
    <submittedName>
        <fullName evidence="1">Uncharacterized protein</fullName>
    </submittedName>
</protein>
<sequence>MPDGYEASEAQKAQKLRFKQATYYAKSVIQNEEIKAAYTAKAKKGASAYNVAMKDFMTPPEFYGVQLDQYTGAIGDVLIFEFQDILELTYVKVFIYDAEGVLLEEGEAVQNAIFKLNWQYTTTVANSTLVF</sequence>
<dbReference type="Proteomes" id="UP000199138">
    <property type="component" value="Unassembled WGS sequence"/>
</dbReference>
<evidence type="ECO:0000313" key="1">
    <source>
        <dbReference type="EMBL" id="SFU70196.1"/>
    </source>
</evidence>
<evidence type="ECO:0000313" key="2">
    <source>
        <dbReference type="Proteomes" id="UP000199138"/>
    </source>
</evidence>
<name>A0A1I7IBI3_9FLAO</name>
<dbReference type="EMBL" id="FPBK01000014">
    <property type="protein sequence ID" value="SFU70196.1"/>
    <property type="molecule type" value="Genomic_DNA"/>
</dbReference>